<keyword evidence="3" id="KW-0328">Glycosyltransferase</keyword>
<protein>
    <submittedName>
        <fullName evidence="3">Phosphoribosyltransferase</fullName>
    </submittedName>
</protein>
<evidence type="ECO:0000313" key="4">
    <source>
        <dbReference type="Proteomes" id="UP000028782"/>
    </source>
</evidence>
<dbReference type="EMBL" id="CP006704">
    <property type="protein sequence ID" value="AIJ48821.1"/>
    <property type="molecule type" value="Genomic_DNA"/>
</dbReference>
<dbReference type="CDD" id="cd06223">
    <property type="entry name" value="PRTases_typeI"/>
    <property type="match status" value="1"/>
</dbReference>
<dbReference type="PANTHER" id="PTHR47505:SF1">
    <property type="entry name" value="DNA UTILIZATION PROTEIN YHGH"/>
    <property type="match status" value="1"/>
</dbReference>
<proteinExistence type="inferred from homology"/>
<comment type="similarity">
    <text evidence="1">Belongs to the ComF/GntX family.</text>
</comment>
<dbReference type="PANTHER" id="PTHR47505">
    <property type="entry name" value="DNA UTILIZATION PROTEIN YHGH"/>
    <property type="match status" value="1"/>
</dbReference>
<name>A0A076PVS9_COMTE</name>
<dbReference type="KEGG" id="ctes:O987_23700"/>
<dbReference type="InterPro" id="IPR051910">
    <property type="entry name" value="ComF/GntX_DNA_util-trans"/>
</dbReference>
<accession>A0A076PVS9</accession>
<organism evidence="3 4">
    <name type="scientific">Comamonas testosteroni TK102</name>
    <dbReference type="NCBI Taxonomy" id="1392005"/>
    <lineage>
        <taxon>Bacteria</taxon>
        <taxon>Pseudomonadati</taxon>
        <taxon>Pseudomonadota</taxon>
        <taxon>Betaproteobacteria</taxon>
        <taxon>Burkholderiales</taxon>
        <taxon>Comamonadaceae</taxon>
        <taxon>Comamonas</taxon>
    </lineage>
</organism>
<dbReference type="GO" id="GO:0016757">
    <property type="term" value="F:glycosyltransferase activity"/>
    <property type="evidence" value="ECO:0007669"/>
    <property type="project" value="UniProtKB-KW"/>
</dbReference>
<reference evidence="3 4" key="1">
    <citation type="journal article" date="2014" name="Genome Announc.">
        <title>Complete Genome Sequence of Polychlorinated Biphenyl Degrader Comamonas testosteroni TK102 (NBRC 109938).</title>
        <authorList>
            <person name="Fukuda K."/>
            <person name="Hosoyama A."/>
            <person name="Tsuchikane K."/>
            <person name="Ohji S."/>
            <person name="Yamazoe A."/>
            <person name="Fujita N."/>
            <person name="Shintani M."/>
            <person name="Kimbara K."/>
        </authorList>
    </citation>
    <scope>NUCLEOTIDE SEQUENCE [LARGE SCALE GENOMIC DNA]</scope>
    <source>
        <strain evidence="3">TK102</strain>
    </source>
</reference>
<evidence type="ECO:0000256" key="1">
    <source>
        <dbReference type="ARBA" id="ARBA00008007"/>
    </source>
</evidence>
<feature type="domain" description="Phosphoribosyltransferase" evidence="2">
    <location>
        <begin position="192"/>
        <end position="252"/>
    </location>
</feature>
<dbReference type="AlphaFoldDB" id="A0A076PVS9"/>
<keyword evidence="3" id="KW-0808">Transferase</keyword>
<dbReference type="InterPro" id="IPR029057">
    <property type="entry name" value="PRTase-like"/>
</dbReference>
<dbReference type="SUPFAM" id="SSF53271">
    <property type="entry name" value="PRTase-like"/>
    <property type="match status" value="1"/>
</dbReference>
<dbReference type="InterPro" id="IPR000836">
    <property type="entry name" value="PRTase_dom"/>
</dbReference>
<sequence>MRREYIDSMPDLHATWLSRLHRQQQRWLDALPSQCAVCGRWPGPRICHDCQARWARQKHRCHSCALPLPSLVSLCGSCLKQPPRLKRCTSVLDYAYPWQDLITRYKFQADLGLARSLGRLMASHPEVREQLRACAALLPMPASDERVRERGFDHCLLLARALSEQYDTCLPLLSGVVQRRHLELPQHASSREQRLRQLRNVFSLDPARKALIEGQAILLLDDVMTTGATLDALARCLLSAGAASVSAVVLARTP</sequence>
<evidence type="ECO:0000259" key="2">
    <source>
        <dbReference type="Pfam" id="PF00156"/>
    </source>
</evidence>
<dbReference type="Gene3D" id="3.40.50.2020">
    <property type="match status" value="1"/>
</dbReference>
<dbReference type="Proteomes" id="UP000028782">
    <property type="component" value="Chromosome"/>
</dbReference>
<dbReference type="Pfam" id="PF00156">
    <property type="entry name" value="Pribosyltran"/>
    <property type="match status" value="1"/>
</dbReference>
<gene>
    <name evidence="3" type="ORF">O987_23700</name>
</gene>
<evidence type="ECO:0000313" key="3">
    <source>
        <dbReference type="EMBL" id="AIJ48821.1"/>
    </source>
</evidence>
<dbReference type="HOGENOM" id="CLU_054549_0_1_4"/>